<dbReference type="InterPro" id="IPR001680">
    <property type="entry name" value="WD40_rpt"/>
</dbReference>
<evidence type="ECO:0000256" key="2">
    <source>
        <dbReference type="SAM" id="Phobius"/>
    </source>
</evidence>
<dbReference type="EMBL" id="ML179233">
    <property type="protein sequence ID" value="THU94041.1"/>
    <property type="molecule type" value="Genomic_DNA"/>
</dbReference>
<sequence>MDSLNIPSQPYRRVITYSRKDRLRRTSMPADSEQKSVPADSERKSVPADSERKLTLADSESSDSIAGASIPNKDHHALPPFKEHKVHEVLTLSVTQGDELRSKLIQLHSCPICYELALPPCVLPYTATGAVPSKLLTLMTQLSQIRTQKRYAITSPRPPFSSRTMSYFHVKTFQGAIRPLSSISFSPDGQFLAASGYHGVYIWDIKAGHLNVPHPGESTPATLAKHMFSRVDWVLFCETKTLAIVLGSARGDLVIWERDGRKKGFSELFSVDSRITGTAEDAQVICIDILERNISDGHVAKIAVATSEGGISLWIWNATARTLNRAFTTKVDQIPSSIRFASQTGDIWVFGKKNGKIKRLDGTGGEVLWEKDTDMKIMGPVCVDETENLMVVWIGGDFRLMRFTDFHVLSTLPAGETRFALPKHAVFAEGSKKVITGSDHSRAIIFDREREDSPPAYLDYPRTGLVQHVAAYSNAASHFIAIAGGTPEQVNDVILFRKDISPPPPSQTPTVIAPAAYDSKQDIFFIGWNFGFFFTKTISLKWFVFWGSIILNFFAFVYFSYNWIPVINSSMNHAAGAMHSLACGNAPIQEIVTVTEVESVTAVAEVTALTTITEVESAVTTTTMLTTTIVSTTTVTTHSEVETTDID</sequence>
<dbReference type="OrthoDB" id="3238562at2759"/>
<keyword evidence="2" id="KW-0812">Transmembrane</keyword>
<dbReference type="InterPro" id="IPR015943">
    <property type="entry name" value="WD40/YVTN_repeat-like_dom_sf"/>
</dbReference>
<organism evidence="3 4">
    <name type="scientific">Dendrothele bispora (strain CBS 962.96)</name>
    <dbReference type="NCBI Taxonomy" id="1314807"/>
    <lineage>
        <taxon>Eukaryota</taxon>
        <taxon>Fungi</taxon>
        <taxon>Dikarya</taxon>
        <taxon>Basidiomycota</taxon>
        <taxon>Agaricomycotina</taxon>
        <taxon>Agaricomycetes</taxon>
        <taxon>Agaricomycetidae</taxon>
        <taxon>Agaricales</taxon>
        <taxon>Agaricales incertae sedis</taxon>
        <taxon>Dendrothele</taxon>
    </lineage>
</organism>
<keyword evidence="2" id="KW-0472">Membrane</keyword>
<name>A0A4S8LX78_DENBC</name>
<gene>
    <name evidence="3" type="ORF">K435DRAFT_860948</name>
</gene>
<dbReference type="SUPFAM" id="SSF101898">
    <property type="entry name" value="NHL repeat"/>
    <property type="match status" value="1"/>
</dbReference>
<keyword evidence="4" id="KW-1185">Reference proteome</keyword>
<protein>
    <recommendedName>
        <fullName evidence="5">WD40 repeat-like protein</fullName>
    </recommendedName>
</protein>
<proteinExistence type="predicted"/>
<evidence type="ECO:0008006" key="5">
    <source>
        <dbReference type="Google" id="ProtNLM"/>
    </source>
</evidence>
<dbReference type="Proteomes" id="UP000297245">
    <property type="component" value="Unassembled WGS sequence"/>
</dbReference>
<dbReference type="Gene3D" id="2.130.10.10">
    <property type="entry name" value="YVTN repeat-like/Quinoprotein amine dehydrogenase"/>
    <property type="match status" value="1"/>
</dbReference>
<feature type="region of interest" description="Disordered" evidence="1">
    <location>
        <begin position="1"/>
        <end position="78"/>
    </location>
</feature>
<accession>A0A4S8LX78</accession>
<dbReference type="AlphaFoldDB" id="A0A4S8LX78"/>
<evidence type="ECO:0000256" key="1">
    <source>
        <dbReference type="SAM" id="MobiDB-lite"/>
    </source>
</evidence>
<dbReference type="SMART" id="SM00320">
    <property type="entry name" value="WD40"/>
    <property type="match status" value="1"/>
</dbReference>
<keyword evidence="2" id="KW-1133">Transmembrane helix</keyword>
<feature type="transmembrane region" description="Helical" evidence="2">
    <location>
        <begin position="542"/>
        <end position="561"/>
    </location>
</feature>
<reference evidence="3 4" key="1">
    <citation type="journal article" date="2019" name="Nat. Ecol. Evol.">
        <title>Megaphylogeny resolves global patterns of mushroom evolution.</title>
        <authorList>
            <person name="Varga T."/>
            <person name="Krizsan K."/>
            <person name="Foldi C."/>
            <person name="Dima B."/>
            <person name="Sanchez-Garcia M."/>
            <person name="Sanchez-Ramirez S."/>
            <person name="Szollosi G.J."/>
            <person name="Szarkandi J.G."/>
            <person name="Papp V."/>
            <person name="Albert L."/>
            <person name="Andreopoulos W."/>
            <person name="Angelini C."/>
            <person name="Antonin V."/>
            <person name="Barry K.W."/>
            <person name="Bougher N.L."/>
            <person name="Buchanan P."/>
            <person name="Buyck B."/>
            <person name="Bense V."/>
            <person name="Catcheside P."/>
            <person name="Chovatia M."/>
            <person name="Cooper J."/>
            <person name="Damon W."/>
            <person name="Desjardin D."/>
            <person name="Finy P."/>
            <person name="Geml J."/>
            <person name="Haridas S."/>
            <person name="Hughes K."/>
            <person name="Justo A."/>
            <person name="Karasinski D."/>
            <person name="Kautmanova I."/>
            <person name="Kiss B."/>
            <person name="Kocsube S."/>
            <person name="Kotiranta H."/>
            <person name="LaButti K.M."/>
            <person name="Lechner B.E."/>
            <person name="Liimatainen K."/>
            <person name="Lipzen A."/>
            <person name="Lukacs Z."/>
            <person name="Mihaltcheva S."/>
            <person name="Morgado L.N."/>
            <person name="Niskanen T."/>
            <person name="Noordeloos M.E."/>
            <person name="Ohm R.A."/>
            <person name="Ortiz-Santana B."/>
            <person name="Ovrebo C."/>
            <person name="Racz N."/>
            <person name="Riley R."/>
            <person name="Savchenko A."/>
            <person name="Shiryaev A."/>
            <person name="Soop K."/>
            <person name="Spirin V."/>
            <person name="Szebenyi C."/>
            <person name="Tomsovsky M."/>
            <person name="Tulloss R.E."/>
            <person name="Uehling J."/>
            <person name="Grigoriev I.V."/>
            <person name="Vagvolgyi C."/>
            <person name="Papp T."/>
            <person name="Martin F.M."/>
            <person name="Miettinen O."/>
            <person name="Hibbett D.S."/>
            <person name="Nagy L.G."/>
        </authorList>
    </citation>
    <scope>NUCLEOTIDE SEQUENCE [LARGE SCALE GENOMIC DNA]</scope>
    <source>
        <strain evidence="3 4">CBS 962.96</strain>
    </source>
</reference>
<evidence type="ECO:0000313" key="3">
    <source>
        <dbReference type="EMBL" id="THU94041.1"/>
    </source>
</evidence>
<evidence type="ECO:0000313" key="4">
    <source>
        <dbReference type="Proteomes" id="UP000297245"/>
    </source>
</evidence>
<feature type="compositionally biased region" description="Basic and acidic residues" evidence="1">
    <location>
        <begin position="40"/>
        <end position="55"/>
    </location>
</feature>